<dbReference type="FunFam" id="2.130.10.10:FF:000026">
    <property type="entry name" value="cytoplasmic dynein 1 intermediate chain 2 isoform X2"/>
    <property type="match status" value="1"/>
</dbReference>
<feature type="compositionally biased region" description="Pro residues" evidence="21">
    <location>
        <begin position="74"/>
        <end position="83"/>
    </location>
</feature>
<evidence type="ECO:0000256" key="10">
    <source>
        <dbReference type="ARBA" id="ARBA00022737"/>
    </source>
</evidence>
<keyword evidence="13" id="KW-0505">Motor protein</keyword>
<comment type="function">
    <text evidence="16">Acts as one of several non-catalytic accessory components of the cytoplasmic dynein 1 complex that are thought to be involved in linking dynein to cargos and to adapter proteins that regulate dynein function. Cytoplasmic dynein 1 acts as a motor for the intracellular retrograde motility of vesicles and organelles along microtubules. The intermediate chains mediate the binding of dynein to dynactin via its 150 kDa component (p150-glued) DCTN1. May play a role in mediating the interaction of cytoplasmic dynein with membranous organelles and kinetochores.</text>
</comment>
<keyword evidence="7" id="KW-0597">Phosphoprotein</keyword>
<comment type="similarity">
    <text evidence="3">Belongs to the dynein intermediate chain family.</text>
</comment>
<dbReference type="PANTHER" id="PTHR12442:SF34">
    <property type="entry name" value="CYTOPLASMIC DYNEIN 1 INTERMEDIATE CHAIN 1"/>
    <property type="match status" value="1"/>
</dbReference>
<evidence type="ECO:0000256" key="4">
    <source>
        <dbReference type="ARBA" id="ARBA00022448"/>
    </source>
</evidence>
<evidence type="ECO:0000256" key="11">
    <source>
        <dbReference type="ARBA" id="ARBA00022838"/>
    </source>
</evidence>
<dbReference type="GeneID" id="114865754"/>
<dbReference type="InterPro" id="IPR025956">
    <property type="entry name" value="DYNC1I1/DYNC1I2"/>
</dbReference>
<evidence type="ECO:0000256" key="6">
    <source>
        <dbReference type="ARBA" id="ARBA00022490"/>
    </source>
</evidence>
<dbReference type="Proteomes" id="UP000515150">
    <property type="component" value="Chromosome 11"/>
</dbReference>
<evidence type="ECO:0000256" key="13">
    <source>
        <dbReference type="ARBA" id="ARBA00023175"/>
    </source>
</evidence>
<evidence type="ECO:0000256" key="1">
    <source>
        <dbReference type="ARBA" id="ARBA00004629"/>
    </source>
</evidence>
<evidence type="ECO:0000256" key="5">
    <source>
        <dbReference type="ARBA" id="ARBA00022454"/>
    </source>
</evidence>
<evidence type="ECO:0000256" key="9">
    <source>
        <dbReference type="ARBA" id="ARBA00022701"/>
    </source>
</evidence>
<evidence type="ECO:0000256" key="3">
    <source>
        <dbReference type="ARBA" id="ARBA00011059"/>
    </source>
</evidence>
<sequence>MSDKSDLKAELERKKQRLAQIREEKKRKEEERKKKEVRKKSESQQKTEATPEDSDLDRKRRETEALLQSIGISPEPPLVPTPVSPSKSVSTPSETGSQDSADGGPAGSFYQLDFTNRTLQWDTDPSVLQLQADSELGRKMLRLGASKITQVDFLPKELVSYCKETQTPLTAHLSEVEEEEEDEEMTEVKPGPGSDQQDEDDNRESKEGSFPLLRELTEEERQQILHSSEFQSFFDCSIRVMERALAEDSDIFFDYSGRDLEDKEGDLGSGSSLSFSRLFYDEHWSKHRVITCLDWSPQYPELLVASYNNNEDAPHEPDGVALVWNIKFKKSTPEYIFHCQSPVVSVGFARFHPNLVVGGTYSGQIVLWDNRSHRRTPVQRTPLSAAAHTHPVYCVNVVGTQNANNLITVSTDGRMCSWNLDMLSQPQETMELVYSKSKTVAVTGMAFPTGDVNNYVVGSEEGTVYTASRHGSKAGICEIFEGHQGPVTGISCHSAVGAVDFSHLFITSSFDWTVKLWSTKHNRPLYSFEDNADYVYDVMWSPVHPALFAAVDGMGRLDLWNLNNDTEVPTASVTIEGASALNRVRWSSGGKEVAVGDSEGRVWIYDTGELSVAHADDWARFARTLMEIRANRADGEEEGPMELAS</sequence>
<evidence type="ECO:0000313" key="22">
    <source>
        <dbReference type="Proteomes" id="UP000515150"/>
    </source>
</evidence>
<dbReference type="Gene3D" id="2.130.10.10">
    <property type="entry name" value="YVTN repeat-like/Quinoprotein amine dehydrogenase"/>
    <property type="match status" value="2"/>
</dbReference>
<dbReference type="FunFam" id="2.130.10.10:FF:000108">
    <property type="entry name" value="cytoplasmic dynein 1 intermediate chain 1 isoform X1"/>
    <property type="match status" value="1"/>
</dbReference>
<dbReference type="CTD" id="101883690"/>
<accession>A0A6P7NSX7</accession>
<keyword evidence="15" id="KW-0137">Centromere</keyword>
<keyword evidence="9" id="KW-0493">Microtubule</keyword>
<dbReference type="PROSITE" id="PS50082">
    <property type="entry name" value="WD_REPEATS_2"/>
    <property type="match status" value="1"/>
</dbReference>
<dbReference type="InterPro" id="IPR001680">
    <property type="entry name" value="WD40_rpt"/>
</dbReference>
<dbReference type="SMART" id="SM00320">
    <property type="entry name" value="WD40"/>
    <property type="match status" value="6"/>
</dbReference>
<evidence type="ECO:0000256" key="18">
    <source>
        <dbReference type="ARBA" id="ARBA00080988"/>
    </source>
</evidence>
<dbReference type="GO" id="GO:0010970">
    <property type="term" value="P:transport along microtubule"/>
    <property type="evidence" value="ECO:0007669"/>
    <property type="project" value="TreeGrafter"/>
</dbReference>
<keyword evidence="10" id="KW-0677">Repeat</keyword>
<evidence type="ECO:0000256" key="16">
    <source>
        <dbReference type="ARBA" id="ARBA00054949"/>
    </source>
</evidence>
<keyword evidence="6" id="KW-0963">Cytoplasm</keyword>
<dbReference type="InterPro" id="IPR050687">
    <property type="entry name" value="Dynein_IC"/>
</dbReference>
<organism evidence="22 23">
    <name type="scientific">Betta splendens</name>
    <name type="common">Siamese fighting fish</name>
    <dbReference type="NCBI Taxonomy" id="158456"/>
    <lineage>
        <taxon>Eukaryota</taxon>
        <taxon>Metazoa</taxon>
        <taxon>Chordata</taxon>
        <taxon>Craniata</taxon>
        <taxon>Vertebrata</taxon>
        <taxon>Euteleostomi</taxon>
        <taxon>Actinopterygii</taxon>
        <taxon>Neopterygii</taxon>
        <taxon>Teleostei</taxon>
        <taxon>Neoteleostei</taxon>
        <taxon>Acanthomorphata</taxon>
        <taxon>Anabantaria</taxon>
        <taxon>Anabantiformes</taxon>
        <taxon>Anabantoidei</taxon>
        <taxon>Osphronemidae</taxon>
        <taxon>Betta</taxon>
    </lineage>
</organism>
<dbReference type="AlphaFoldDB" id="A0A6P7NSX7"/>
<gene>
    <name evidence="23" type="primary">LOC114865754</name>
</gene>
<keyword evidence="5" id="KW-0158">Chromosome</keyword>
<evidence type="ECO:0000256" key="8">
    <source>
        <dbReference type="ARBA" id="ARBA00022574"/>
    </source>
</evidence>
<protein>
    <recommendedName>
        <fullName evidence="17">Cytoplasmic dynein 1 intermediate chain 1</fullName>
    </recommendedName>
    <alternativeName>
        <fullName evidence="19">Cytoplasmic dynein intermediate chain 1</fullName>
    </alternativeName>
    <alternativeName>
        <fullName evidence="18">Dynein intermediate chain 1, cytosolic</fullName>
    </alternativeName>
</protein>
<dbReference type="GO" id="GO:0000922">
    <property type="term" value="C:spindle pole"/>
    <property type="evidence" value="ECO:0007669"/>
    <property type="project" value="UniProtKB-SubCell"/>
</dbReference>
<dbReference type="InterPro" id="IPR015943">
    <property type="entry name" value="WD40/YVTN_repeat-like_dom_sf"/>
</dbReference>
<keyword evidence="12" id="KW-0007">Acetylation</keyword>
<dbReference type="Pfam" id="PF00400">
    <property type="entry name" value="WD40"/>
    <property type="match status" value="1"/>
</dbReference>
<evidence type="ECO:0000256" key="20">
    <source>
        <dbReference type="PROSITE-ProRule" id="PRU00221"/>
    </source>
</evidence>
<evidence type="ECO:0000256" key="12">
    <source>
        <dbReference type="ARBA" id="ARBA00022990"/>
    </source>
</evidence>
<dbReference type="InterPro" id="IPR036322">
    <property type="entry name" value="WD40_repeat_dom_sf"/>
</dbReference>
<keyword evidence="11" id="KW-0995">Kinetochore</keyword>
<dbReference type="Pfam" id="PF11540">
    <property type="entry name" value="Dynein_IC2"/>
    <property type="match status" value="1"/>
</dbReference>
<evidence type="ECO:0000256" key="19">
    <source>
        <dbReference type="ARBA" id="ARBA00081333"/>
    </source>
</evidence>
<dbReference type="GO" id="GO:0005874">
    <property type="term" value="C:microtubule"/>
    <property type="evidence" value="ECO:0007669"/>
    <property type="project" value="UniProtKB-KW"/>
</dbReference>
<evidence type="ECO:0000313" key="23">
    <source>
        <dbReference type="RefSeq" id="XP_029023007.1"/>
    </source>
</evidence>
<reference evidence="23" key="1">
    <citation type="submission" date="2025-08" db="UniProtKB">
        <authorList>
            <consortium name="RefSeq"/>
        </authorList>
    </citation>
    <scope>IDENTIFICATION</scope>
</reference>
<dbReference type="GO" id="GO:0000776">
    <property type="term" value="C:kinetochore"/>
    <property type="evidence" value="ECO:0007669"/>
    <property type="project" value="UniProtKB-KW"/>
</dbReference>
<evidence type="ECO:0000256" key="17">
    <source>
        <dbReference type="ARBA" id="ARBA00073199"/>
    </source>
</evidence>
<keyword evidence="8 20" id="KW-0853">WD repeat</keyword>
<proteinExistence type="inferred from homology"/>
<feature type="compositionally biased region" description="Basic and acidic residues" evidence="21">
    <location>
        <begin position="1"/>
        <end position="13"/>
    </location>
</feature>
<dbReference type="GO" id="GO:0045504">
    <property type="term" value="F:dynein heavy chain binding"/>
    <property type="evidence" value="ECO:0007669"/>
    <property type="project" value="TreeGrafter"/>
</dbReference>
<name>A0A6P7NSX7_BETSP</name>
<dbReference type="GO" id="GO:0005868">
    <property type="term" value="C:cytoplasmic dynein complex"/>
    <property type="evidence" value="ECO:0007669"/>
    <property type="project" value="InterPro"/>
</dbReference>
<feature type="compositionally biased region" description="Low complexity" evidence="21">
    <location>
        <begin position="84"/>
        <end position="95"/>
    </location>
</feature>
<evidence type="ECO:0000256" key="15">
    <source>
        <dbReference type="ARBA" id="ARBA00023328"/>
    </source>
</evidence>
<feature type="region of interest" description="Disordered" evidence="21">
    <location>
        <begin position="169"/>
        <end position="207"/>
    </location>
</feature>
<comment type="subcellular location">
    <subcellularLocation>
        <location evidence="1">Chromosome</location>
        <location evidence="1">Centromere</location>
        <location evidence="1">Kinetochore</location>
    </subcellularLocation>
    <subcellularLocation>
        <location evidence="2">Cytoplasm</location>
        <location evidence="2">Cytoskeleton</location>
        <location evidence="2">Spindle pole</location>
    </subcellularLocation>
</comment>
<dbReference type="RefSeq" id="XP_029023007.1">
    <property type="nucleotide sequence ID" value="XM_029167174.3"/>
</dbReference>
<evidence type="ECO:0000256" key="7">
    <source>
        <dbReference type="ARBA" id="ARBA00022553"/>
    </source>
</evidence>
<keyword evidence="14" id="KW-0206">Cytoskeleton</keyword>
<dbReference type="PANTHER" id="PTHR12442">
    <property type="entry name" value="DYNEIN INTERMEDIATE CHAIN"/>
    <property type="match status" value="1"/>
</dbReference>
<dbReference type="GO" id="GO:0045503">
    <property type="term" value="F:dynein light chain binding"/>
    <property type="evidence" value="ECO:0007669"/>
    <property type="project" value="TreeGrafter"/>
</dbReference>
<evidence type="ECO:0000256" key="2">
    <source>
        <dbReference type="ARBA" id="ARBA00004647"/>
    </source>
</evidence>
<feature type="compositionally biased region" description="Acidic residues" evidence="21">
    <location>
        <begin position="176"/>
        <end position="185"/>
    </location>
</feature>
<keyword evidence="4" id="KW-0813">Transport</keyword>
<feature type="region of interest" description="Disordered" evidence="21">
    <location>
        <begin position="1"/>
        <end position="111"/>
    </location>
</feature>
<evidence type="ECO:0000256" key="14">
    <source>
        <dbReference type="ARBA" id="ARBA00023212"/>
    </source>
</evidence>
<feature type="repeat" description="WD" evidence="20">
    <location>
        <begin position="480"/>
        <end position="527"/>
    </location>
</feature>
<evidence type="ECO:0000256" key="21">
    <source>
        <dbReference type="SAM" id="MobiDB-lite"/>
    </source>
</evidence>
<keyword evidence="22" id="KW-1185">Reference proteome</keyword>
<feature type="compositionally biased region" description="Basic and acidic residues" evidence="21">
    <location>
        <begin position="20"/>
        <end position="45"/>
    </location>
</feature>
<dbReference type="SUPFAM" id="SSF50978">
    <property type="entry name" value="WD40 repeat-like"/>
    <property type="match status" value="1"/>
</dbReference>